<gene>
    <name evidence="1" type="ORF">IV203_020800</name>
</gene>
<reference evidence="1" key="2">
    <citation type="submission" date="2021-04" db="EMBL/GenBank/DDBJ databases">
        <authorList>
            <person name="Podell S."/>
        </authorList>
    </citation>
    <scope>NUCLEOTIDE SEQUENCE</scope>
    <source>
        <strain evidence="1">Hildebrandi</strain>
    </source>
</reference>
<protein>
    <submittedName>
        <fullName evidence="1">Uncharacterized protein</fullName>
    </submittedName>
</protein>
<accession>A0A9K3KGR6</accession>
<proteinExistence type="predicted"/>
<dbReference type="EMBL" id="JAGRRH010000024">
    <property type="protein sequence ID" value="KAG7342856.1"/>
    <property type="molecule type" value="Genomic_DNA"/>
</dbReference>
<dbReference type="Proteomes" id="UP000693970">
    <property type="component" value="Unassembled WGS sequence"/>
</dbReference>
<organism evidence="1 2">
    <name type="scientific">Nitzschia inconspicua</name>
    <dbReference type="NCBI Taxonomy" id="303405"/>
    <lineage>
        <taxon>Eukaryota</taxon>
        <taxon>Sar</taxon>
        <taxon>Stramenopiles</taxon>
        <taxon>Ochrophyta</taxon>
        <taxon>Bacillariophyta</taxon>
        <taxon>Bacillariophyceae</taxon>
        <taxon>Bacillariophycidae</taxon>
        <taxon>Bacillariales</taxon>
        <taxon>Bacillariaceae</taxon>
        <taxon>Nitzschia</taxon>
    </lineage>
</organism>
<keyword evidence="2" id="KW-1185">Reference proteome</keyword>
<sequence length="114" mass="13084">MKEGSIGNPDIYLGSKIKKVPMPNMVEAWMMSPTKYVVEAVKNLKRYLEKEYGSKLPKRVSGPLPTDYRTEIDIAPVLEDDELSYFHSQIGILRWIVELEGLTSSQKYLAWPHV</sequence>
<evidence type="ECO:0000313" key="2">
    <source>
        <dbReference type="Proteomes" id="UP000693970"/>
    </source>
</evidence>
<dbReference type="AlphaFoldDB" id="A0A9K3KGR6"/>
<name>A0A9K3KGR6_9STRA</name>
<evidence type="ECO:0000313" key="1">
    <source>
        <dbReference type="EMBL" id="KAG7342856.1"/>
    </source>
</evidence>
<comment type="caution">
    <text evidence="1">The sequence shown here is derived from an EMBL/GenBank/DDBJ whole genome shotgun (WGS) entry which is preliminary data.</text>
</comment>
<reference evidence="1" key="1">
    <citation type="journal article" date="2021" name="Sci. Rep.">
        <title>Diploid genomic architecture of Nitzschia inconspicua, an elite biomass production diatom.</title>
        <authorList>
            <person name="Oliver A."/>
            <person name="Podell S."/>
            <person name="Pinowska A."/>
            <person name="Traller J.C."/>
            <person name="Smith S.R."/>
            <person name="McClure R."/>
            <person name="Beliaev A."/>
            <person name="Bohutskyi P."/>
            <person name="Hill E.A."/>
            <person name="Rabines A."/>
            <person name="Zheng H."/>
            <person name="Allen L.Z."/>
            <person name="Kuo A."/>
            <person name="Grigoriev I.V."/>
            <person name="Allen A.E."/>
            <person name="Hazlebeck D."/>
            <person name="Allen E.E."/>
        </authorList>
    </citation>
    <scope>NUCLEOTIDE SEQUENCE</scope>
    <source>
        <strain evidence="1">Hildebrandi</strain>
    </source>
</reference>